<evidence type="ECO:0000313" key="3">
    <source>
        <dbReference type="Proteomes" id="UP000037904"/>
    </source>
</evidence>
<gene>
    <name evidence="2" type="ORF">FLAG1_10772</name>
</gene>
<feature type="region of interest" description="Disordered" evidence="1">
    <location>
        <begin position="141"/>
        <end position="272"/>
    </location>
</feature>
<comment type="caution">
    <text evidence="2">The sequence shown here is derived from an EMBL/GenBank/DDBJ whole genome shotgun (WGS) entry which is preliminary data.</text>
</comment>
<feature type="compositionally biased region" description="Basic and acidic residues" evidence="1">
    <location>
        <begin position="176"/>
        <end position="190"/>
    </location>
</feature>
<dbReference type="AlphaFoldDB" id="A0A0N0DB95"/>
<keyword evidence="3" id="KW-1185">Reference proteome</keyword>
<dbReference type="Proteomes" id="UP000037904">
    <property type="component" value="Unassembled WGS sequence"/>
</dbReference>
<accession>A0A0N0DB95</accession>
<protein>
    <submittedName>
        <fullName evidence="2">Uncharacterized protein</fullName>
    </submittedName>
</protein>
<sequence length="359" mass="40549">MSTAEKSLEQSCEKIFARLRQLAEELNKHDHPEIHFNILHSAQYVEHRKIDVQFKTQARLVQADIAQELASTIDSCYEHLKDCHRLCLRMGTPRWTEDSNARLTMSWNFFFTYLSKAAILLQLELLDAQVFLGLHRQSPAIVTPSPVPPPQSSAPNLSFPRRESFRSNNGSENFTIEERMERRERAERQRQAKTQQNPLLVTRTGNRLRRSSSRAPSIISEVTSIGSTVDSDSDRSSLRVPPSLPRVTEEKSPAVSVPSIPKTPPPQYSRDDWDAKTLISMKDDKSYTLPTTPKTPPSIRTIASEPQLSEASFGSNHTHYSGNVFNIYPVTTGPPPNQFGYMLPTQYGHLPFNPAVQPG</sequence>
<dbReference type="EMBL" id="JXCE01000635">
    <property type="protein sequence ID" value="KPA36457.1"/>
    <property type="molecule type" value="Genomic_DNA"/>
</dbReference>
<proteinExistence type="predicted"/>
<name>A0A0N0DB95_FUSLA</name>
<reference evidence="2 3" key="1">
    <citation type="submission" date="2015-04" db="EMBL/GenBank/DDBJ databases">
        <title>The draft genome sequence of Fusarium langsethiae, a T-2/HT-2 mycotoxin producer.</title>
        <authorList>
            <person name="Lysoe E."/>
            <person name="Divon H.H."/>
            <person name="Terzi V."/>
            <person name="Orru L."/>
            <person name="Lamontanara A."/>
            <person name="Kolseth A.-K."/>
            <person name="Frandsen R.J."/>
            <person name="Nielsen K."/>
            <person name="Thrane U."/>
        </authorList>
    </citation>
    <scope>NUCLEOTIDE SEQUENCE [LARGE SCALE GENOMIC DNA]</scope>
    <source>
        <strain evidence="2 3">Fl201059</strain>
    </source>
</reference>
<evidence type="ECO:0000256" key="1">
    <source>
        <dbReference type="SAM" id="MobiDB-lite"/>
    </source>
</evidence>
<feature type="non-terminal residue" evidence="2">
    <location>
        <position position="359"/>
    </location>
</feature>
<feature type="compositionally biased region" description="Polar residues" evidence="1">
    <location>
        <begin position="193"/>
        <end position="205"/>
    </location>
</feature>
<evidence type="ECO:0000313" key="2">
    <source>
        <dbReference type="EMBL" id="KPA36457.1"/>
    </source>
</evidence>
<organism evidence="2 3">
    <name type="scientific">Fusarium langsethiae</name>
    <dbReference type="NCBI Taxonomy" id="179993"/>
    <lineage>
        <taxon>Eukaryota</taxon>
        <taxon>Fungi</taxon>
        <taxon>Dikarya</taxon>
        <taxon>Ascomycota</taxon>
        <taxon>Pezizomycotina</taxon>
        <taxon>Sordariomycetes</taxon>
        <taxon>Hypocreomycetidae</taxon>
        <taxon>Hypocreales</taxon>
        <taxon>Nectriaceae</taxon>
        <taxon>Fusarium</taxon>
    </lineage>
</organism>